<reference evidence="1 2" key="1">
    <citation type="submission" date="2019-12" db="EMBL/GenBank/DDBJ databases">
        <title>A sheep strain of Anaplasma phagocytophilum contains multiple genomes.</title>
        <authorList>
            <person name="Barbet A.F."/>
            <person name="Crosby F.L."/>
            <person name="Eskeland S."/>
            <person name="Stuen S."/>
            <person name="Granquist E.G."/>
            <person name="Munderloh U.G."/>
        </authorList>
    </citation>
    <scope>NUCLEOTIDE SEQUENCE [LARGE SCALE GENOMIC DNA]</scope>
    <source>
        <strain evidence="1 2">Norway Variant 1</strain>
    </source>
</reference>
<evidence type="ECO:0000313" key="2">
    <source>
        <dbReference type="Proteomes" id="UP000510938"/>
    </source>
</evidence>
<proteinExistence type="predicted"/>
<name>A0A7H9DY08_ANAPH</name>
<dbReference type="RefSeq" id="WP_180843729.1">
    <property type="nucleotide sequence ID" value="NZ_CP046639.1"/>
</dbReference>
<gene>
    <name evidence="1" type="ORF">O998_01000</name>
</gene>
<evidence type="ECO:0000313" key="1">
    <source>
        <dbReference type="EMBL" id="QLL66467.1"/>
    </source>
</evidence>
<organism evidence="1 2">
    <name type="scientific">Anaplasma phagocytophilum str. Norway variant1</name>
    <dbReference type="NCBI Taxonomy" id="1392506"/>
    <lineage>
        <taxon>Bacteria</taxon>
        <taxon>Pseudomonadati</taxon>
        <taxon>Pseudomonadota</taxon>
        <taxon>Alphaproteobacteria</taxon>
        <taxon>Rickettsiales</taxon>
        <taxon>Anaplasmataceae</taxon>
        <taxon>Anaplasma</taxon>
        <taxon>phagocytophilum group</taxon>
    </lineage>
</organism>
<accession>A0A7H9DY08</accession>
<dbReference type="EMBL" id="CP046639">
    <property type="protein sequence ID" value="QLL66467.1"/>
    <property type="molecule type" value="Genomic_DNA"/>
</dbReference>
<protein>
    <submittedName>
        <fullName evidence="1">Uncharacterized protein</fullName>
    </submittedName>
</protein>
<sequence>MRLRRESFSYKVFGKDIPLSKDVGISHLSLDNKVYATGELSEPIIANNL</sequence>
<dbReference type="Proteomes" id="UP000510938">
    <property type="component" value="Chromosome"/>
</dbReference>
<dbReference type="AlphaFoldDB" id="A0A7H9DY08"/>